<dbReference type="InterPro" id="IPR036879">
    <property type="entry name" value="TF_MADSbox_sf"/>
</dbReference>
<feature type="domain" description="K-box" evidence="8">
    <location>
        <begin position="87"/>
        <end position="177"/>
    </location>
</feature>
<evidence type="ECO:0000256" key="6">
    <source>
        <dbReference type="SAM" id="Coils"/>
    </source>
</evidence>
<dbReference type="GO" id="GO:0099402">
    <property type="term" value="P:plant organ development"/>
    <property type="evidence" value="ECO:0007669"/>
    <property type="project" value="UniProtKB-ARBA"/>
</dbReference>
<evidence type="ECO:0000256" key="4">
    <source>
        <dbReference type="ARBA" id="ARBA00023163"/>
    </source>
</evidence>
<feature type="coiled-coil region" evidence="6">
    <location>
        <begin position="121"/>
        <end position="170"/>
    </location>
</feature>
<dbReference type="Gramene" id="rna26019">
    <property type="protein sequence ID" value="RHN63332.1"/>
    <property type="gene ID" value="gene26019"/>
</dbReference>
<dbReference type="SUPFAM" id="SSF55455">
    <property type="entry name" value="SRF-like"/>
    <property type="match status" value="1"/>
</dbReference>
<dbReference type="PROSITE" id="PS51297">
    <property type="entry name" value="K_BOX"/>
    <property type="match status" value="1"/>
</dbReference>
<dbReference type="GO" id="GO:0005634">
    <property type="term" value="C:nucleus"/>
    <property type="evidence" value="ECO:0007669"/>
    <property type="project" value="UniProtKB-SubCell"/>
</dbReference>
<dbReference type="GO" id="GO:0046983">
    <property type="term" value="F:protein dimerization activity"/>
    <property type="evidence" value="ECO:0007669"/>
    <property type="project" value="InterPro"/>
</dbReference>
<dbReference type="PRINTS" id="PR00404">
    <property type="entry name" value="MADSDOMAIN"/>
</dbReference>
<dbReference type="AlphaFoldDB" id="A0A072UQQ3"/>
<dbReference type="Proteomes" id="UP000265566">
    <property type="component" value="Chromosome 4"/>
</dbReference>
<evidence type="ECO:0000256" key="1">
    <source>
        <dbReference type="ARBA" id="ARBA00004123"/>
    </source>
</evidence>
<dbReference type="EnsemblPlants" id="KEH31691">
    <property type="protein sequence ID" value="KEH31691"/>
    <property type="gene ID" value="MTR_4g102530"/>
</dbReference>
<reference evidence="10" key="4">
    <citation type="journal article" date="2018" name="Nat. Plants">
        <title>Whole-genome landscape of Medicago truncatula symbiotic genes.</title>
        <authorList>
            <person name="Pecrix Y."/>
            <person name="Gamas P."/>
            <person name="Carrere S."/>
        </authorList>
    </citation>
    <scope>NUCLEOTIDE SEQUENCE</scope>
    <source>
        <tissue evidence="10">Leaves</tissue>
    </source>
</reference>
<proteinExistence type="predicted"/>
<dbReference type="GO" id="GO:0000981">
    <property type="term" value="F:DNA-binding transcription factor activity, RNA polymerase II-specific"/>
    <property type="evidence" value="ECO:0000318"/>
    <property type="project" value="GO_Central"/>
</dbReference>
<keyword evidence="6" id="KW-0175">Coiled coil</keyword>
<feature type="domain" description="MADS-box" evidence="7">
    <location>
        <begin position="1"/>
        <end position="61"/>
    </location>
</feature>
<dbReference type="Pfam" id="PF00319">
    <property type="entry name" value="SRF-TF"/>
    <property type="match status" value="1"/>
</dbReference>
<dbReference type="GO" id="GO:0009908">
    <property type="term" value="P:flower development"/>
    <property type="evidence" value="ECO:0007669"/>
    <property type="project" value="UniProtKB-ARBA"/>
</dbReference>
<dbReference type="SMR" id="A0A072UQQ3"/>
<dbReference type="SMART" id="SM00432">
    <property type="entry name" value="MADS"/>
    <property type="match status" value="1"/>
</dbReference>
<evidence type="ECO:0000256" key="2">
    <source>
        <dbReference type="ARBA" id="ARBA00023015"/>
    </source>
</evidence>
<dbReference type="Proteomes" id="UP000002051">
    <property type="component" value="Chromosome 4"/>
</dbReference>
<dbReference type="KEGG" id="mtr:25493640"/>
<reference evidence="11" key="3">
    <citation type="submission" date="2015-04" db="UniProtKB">
        <authorList>
            <consortium name="EnsemblPlants"/>
        </authorList>
    </citation>
    <scope>IDENTIFICATION</scope>
    <source>
        <strain evidence="11">cv. Jemalong A17</strain>
    </source>
</reference>
<dbReference type="InterPro" id="IPR050142">
    <property type="entry name" value="MADS-box/MEF2_TF"/>
</dbReference>
<dbReference type="OrthoDB" id="1898716at2759"/>
<dbReference type="EMBL" id="CM001220">
    <property type="protein sequence ID" value="KEH31691.1"/>
    <property type="molecule type" value="Genomic_DNA"/>
</dbReference>
<name>A0A072UQQ3_MEDTR</name>
<evidence type="ECO:0000313" key="9">
    <source>
        <dbReference type="EMBL" id="KEH31691.1"/>
    </source>
</evidence>
<keyword evidence="3" id="KW-0238">DNA-binding</keyword>
<dbReference type="PROSITE" id="PS00350">
    <property type="entry name" value="MADS_BOX_1"/>
    <property type="match status" value="1"/>
</dbReference>
<dbReference type="GO" id="GO:0006357">
    <property type="term" value="P:regulation of transcription by RNA polymerase II"/>
    <property type="evidence" value="ECO:0000318"/>
    <property type="project" value="GO_Central"/>
</dbReference>
<dbReference type="FunFam" id="3.40.1810.10:FF:000030">
    <property type="entry name" value="Agamous-like MADS-box protein AGL13"/>
    <property type="match status" value="1"/>
</dbReference>
<keyword evidence="12" id="KW-1185">Reference proteome</keyword>
<evidence type="ECO:0000313" key="10">
    <source>
        <dbReference type="EMBL" id="RHN63332.1"/>
    </source>
</evidence>
<comment type="subcellular location">
    <subcellularLocation>
        <location evidence="1">Nucleus</location>
    </subcellularLocation>
</comment>
<reference evidence="9 12" key="2">
    <citation type="journal article" date="2014" name="BMC Genomics">
        <title>An improved genome release (version Mt4.0) for the model legume Medicago truncatula.</title>
        <authorList>
            <person name="Tang H."/>
            <person name="Krishnakumar V."/>
            <person name="Bidwell S."/>
            <person name="Rosen B."/>
            <person name="Chan A."/>
            <person name="Zhou S."/>
            <person name="Gentzbittel L."/>
            <person name="Childs K.L."/>
            <person name="Yandell M."/>
            <person name="Gundlach H."/>
            <person name="Mayer K.F."/>
            <person name="Schwartz D.C."/>
            <person name="Town C.D."/>
        </authorList>
    </citation>
    <scope>GENOME REANNOTATION</scope>
    <source>
        <strain evidence="9">A17</strain>
        <strain evidence="11 12">cv. Jemalong A17</strain>
    </source>
</reference>
<dbReference type="InterPro" id="IPR033896">
    <property type="entry name" value="MEF2-like_N"/>
</dbReference>
<dbReference type="HOGENOM" id="CLU_053053_0_4_1"/>
<dbReference type="PROSITE" id="PS50066">
    <property type="entry name" value="MADS_BOX_2"/>
    <property type="match status" value="1"/>
</dbReference>
<organism evidence="9 12">
    <name type="scientific">Medicago truncatula</name>
    <name type="common">Barrel medic</name>
    <name type="synonym">Medicago tribuloides</name>
    <dbReference type="NCBI Taxonomy" id="3880"/>
    <lineage>
        <taxon>Eukaryota</taxon>
        <taxon>Viridiplantae</taxon>
        <taxon>Streptophyta</taxon>
        <taxon>Embryophyta</taxon>
        <taxon>Tracheophyta</taxon>
        <taxon>Spermatophyta</taxon>
        <taxon>Magnoliopsida</taxon>
        <taxon>eudicotyledons</taxon>
        <taxon>Gunneridae</taxon>
        <taxon>Pentapetalae</taxon>
        <taxon>rosids</taxon>
        <taxon>fabids</taxon>
        <taxon>Fabales</taxon>
        <taxon>Fabaceae</taxon>
        <taxon>Papilionoideae</taxon>
        <taxon>50 kb inversion clade</taxon>
        <taxon>NPAAA clade</taxon>
        <taxon>Hologalegina</taxon>
        <taxon>IRL clade</taxon>
        <taxon>Trifolieae</taxon>
        <taxon>Medicago</taxon>
    </lineage>
</organism>
<protein>
    <submittedName>
        <fullName evidence="9">MADS-box transcription factor</fullName>
    </submittedName>
    <submittedName>
        <fullName evidence="10">Putative transcription factor MADS-MIKC family</fullName>
    </submittedName>
</protein>
<accession>A0A072UQQ3</accession>
<sequence>MVRGKTQMKRIENESNRQVTFSKRRNGLLKKAFELSVLCDAEVALIVFSTTGKLYEFSSSSISKTVERYQGKVKELVLSTKGIQENTQHLKECDIDTTKKLEHLELSKRKLLGEELGSCAFDELQQIENQLERSLSKIRARKNQLLKEQIEKLKDKERLLLEENKRLCKQCGIGQNDCLNKQQESVHDEEVETELFIGRPKKRMN</sequence>
<dbReference type="PANTHER" id="PTHR48019">
    <property type="entry name" value="SERUM RESPONSE FACTOR HOMOLOG"/>
    <property type="match status" value="1"/>
</dbReference>
<reference evidence="9 12" key="1">
    <citation type="journal article" date="2011" name="Nature">
        <title>The Medicago genome provides insight into the evolution of rhizobial symbioses.</title>
        <authorList>
            <person name="Young N.D."/>
            <person name="Debelle F."/>
            <person name="Oldroyd G.E."/>
            <person name="Geurts R."/>
            <person name="Cannon S.B."/>
            <person name="Udvardi M.K."/>
            <person name="Benedito V.A."/>
            <person name="Mayer K.F."/>
            <person name="Gouzy J."/>
            <person name="Schoof H."/>
            <person name="Van de Peer Y."/>
            <person name="Proost S."/>
            <person name="Cook D.R."/>
            <person name="Meyers B.C."/>
            <person name="Spannagl M."/>
            <person name="Cheung F."/>
            <person name="De Mita S."/>
            <person name="Krishnakumar V."/>
            <person name="Gundlach H."/>
            <person name="Zhou S."/>
            <person name="Mudge J."/>
            <person name="Bharti A.K."/>
            <person name="Murray J.D."/>
            <person name="Naoumkina M.A."/>
            <person name="Rosen B."/>
            <person name="Silverstein K.A."/>
            <person name="Tang H."/>
            <person name="Rombauts S."/>
            <person name="Zhao P.X."/>
            <person name="Zhou P."/>
            <person name="Barbe V."/>
            <person name="Bardou P."/>
            <person name="Bechner M."/>
            <person name="Bellec A."/>
            <person name="Berger A."/>
            <person name="Berges H."/>
            <person name="Bidwell S."/>
            <person name="Bisseling T."/>
            <person name="Choisne N."/>
            <person name="Couloux A."/>
            <person name="Denny R."/>
            <person name="Deshpande S."/>
            <person name="Dai X."/>
            <person name="Doyle J.J."/>
            <person name="Dudez A.M."/>
            <person name="Farmer A.D."/>
            <person name="Fouteau S."/>
            <person name="Franken C."/>
            <person name="Gibelin C."/>
            <person name="Gish J."/>
            <person name="Goldstein S."/>
            <person name="Gonzalez A.J."/>
            <person name="Green P.J."/>
            <person name="Hallab A."/>
            <person name="Hartog M."/>
            <person name="Hua A."/>
            <person name="Humphray S.J."/>
            <person name="Jeong D.H."/>
            <person name="Jing Y."/>
            <person name="Jocker A."/>
            <person name="Kenton S.M."/>
            <person name="Kim D.J."/>
            <person name="Klee K."/>
            <person name="Lai H."/>
            <person name="Lang C."/>
            <person name="Lin S."/>
            <person name="Macmil S.L."/>
            <person name="Magdelenat G."/>
            <person name="Matthews L."/>
            <person name="McCorrison J."/>
            <person name="Monaghan E.L."/>
            <person name="Mun J.H."/>
            <person name="Najar F.Z."/>
            <person name="Nicholson C."/>
            <person name="Noirot C."/>
            <person name="O'Bleness M."/>
            <person name="Paule C.R."/>
            <person name="Poulain J."/>
            <person name="Prion F."/>
            <person name="Qin B."/>
            <person name="Qu C."/>
            <person name="Retzel E.F."/>
            <person name="Riddle C."/>
            <person name="Sallet E."/>
            <person name="Samain S."/>
            <person name="Samson N."/>
            <person name="Sanders I."/>
            <person name="Saurat O."/>
            <person name="Scarpelli C."/>
            <person name="Schiex T."/>
            <person name="Segurens B."/>
            <person name="Severin A.J."/>
            <person name="Sherrier D.J."/>
            <person name="Shi R."/>
            <person name="Sims S."/>
            <person name="Singer S.R."/>
            <person name="Sinharoy S."/>
            <person name="Sterck L."/>
            <person name="Viollet A."/>
            <person name="Wang B.B."/>
            <person name="Wang K."/>
            <person name="Wang M."/>
            <person name="Wang X."/>
            <person name="Warfsmann J."/>
            <person name="Weissenbach J."/>
            <person name="White D.D."/>
            <person name="White J.D."/>
            <person name="Wiley G.B."/>
            <person name="Wincker P."/>
            <person name="Xing Y."/>
            <person name="Yang L."/>
            <person name="Yao Z."/>
            <person name="Ying F."/>
            <person name="Zhai J."/>
            <person name="Zhou L."/>
            <person name="Zuber A."/>
            <person name="Denarie J."/>
            <person name="Dixon R.A."/>
            <person name="May G.D."/>
            <person name="Schwartz D.C."/>
            <person name="Rogers J."/>
            <person name="Quetier F."/>
            <person name="Town C.D."/>
            <person name="Roe B.A."/>
        </authorList>
    </citation>
    <scope>NUCLEOTIDE SEQUENCE [LARGE SCALE GENOMIC DNA]</scope>
    <source>
        <strain evidence="9">A17</strain>
        <strain evidence="11 12">cv. Jemalong A17</strain>
    </source>
</reference>
<dbReference type="GO" id="GO:0000978">
    <property type="term" value="F:RNA polymerase II cis-regulatory region sequence-specific DNA binding"/>
    <property type="evidence" value="ECO:0000318"/>
    <property type="project" value="GO_Central"/>
</dbReference>
<dbReference type="GO" id="GO:0045944">
    <property type="term" value="P:positive regulation of transcription by RNA polymerase II"/>
    <property type="evidence" value="ECO:0007669"/>
    <property type="project" value="InterPro"/>
</dbReference>
<evidence type="ECO:0000259" key="7">
    <source>
        <dbReference type="PROSITE" id="PS50066"/>
    </source>
</evidence>
<evidence type="ECO:0000256" key="3">
    <source>
        <dbReference type="ARBA" id="ARBA00023125"/>
    </source>
</evidence>
<dbReference type="InterPro" id="IPR002487">
    <property type="entry name" value="TF_Kbox"/>
</dbReference>
<dbReference type="CDD" id="cd00265">
    <property type="entry name" value="MADS_MEF2_like"/>
    <property type="match status" value="1"/>
</dbReference>
<dbReference type="InterPro" id="IPR002100">
    <property type="entry name" value="TF_MADSbox"/>
</dbReference>
<evidence type="ECO:0000256" key="5">
    <source>
        <dbReference type="ARBA" id="ARBA00023242"/>
    </source>
</evidence>
<evidence type="ECO:0000313" key="12">
    <source>
        <dbReference type="Proteomes" id="UP000002051"/>
    </source>
</evidence>
<dbReference type="EMBL" id="PSQE01000004">
    <property type="protein sequence ID" value="RHN63332.1"/>
    <property type="molecule type" value="Genomic_DNA"/>
</dbReference>
<evidence type="ECO:0000313" key="11">
    <source>
        <dbReference type="EnsemblPlants" id="KEH31691"/>
    </source>
</evidence>
<evidence type="ECO:0000259" key="8">
    <source>
        <dbReference type="PROSITE" id="PS51297"/>
    </source>
</evidence>
<dbReference type="Gene3D" id="3.40.1810.10">
    <property type="entry name" value="Transcription factor, MADS-box"/>
    <property type="match status" value="1"/>
</dbReference>
<gene>
    <name evidence="11" type="primary">25493640</name>
    <name evidence="9" type="ordered locus">MTR_4g102530</name>
    <name evidence="10" type="ORF">MtrunA17_Chr4g0057151</name>
</gene>
<keyword evidence="2" id="KW-0805">Transcription regulation</keyword>
<dbReference type="Pfam" id="PF01486">
    <property type="entry name" value="K-box"/>
    <property type="match status" value="1"/>
</dbReference>
<keyword evidence="4" id="KW-0804">Transcription</keyword>
<keyword evidence="5" id="KW-0539">Nucleus</keyword>